<dbReference type="InterPro" id="IPR025997">
    <property type="entry name" value="SBP_2_dom"/>
</dbReference>
<name>A0A9D1D5P4_9FIRM</name>
<reference evidence="6" key="2">
    <citation type="journal article" date="2021" name="PeerJ">
        <title>Extensive microbial diversity within the chicken gut microbiome revealed by metagenomics and culture.</title>
        <authorList>
            <person name="Gilroy R."/>
            <person name="Ravi A."/>
            <person name="Getino M."/>
            <person name="Pursley I."/>
            <person name="Horton D.L."/>
            <person name="Alikhan N.F."/>
            <person name="Baker D."/>
            <person name="Gharbi K."/>
            <person name="Hall N."/>
            <person name="Watson M."/>
            <person name="Adriaenssens E.M."/>
            <person name="Foster-Nyarko E."/>
            <person name="Jarju S."/>
            <person name="Secka A."/>
            <person name="Antonio M."/>
            <person name="Oren A."/>
            <person name="Chaudhuri R.R."/>
            <person name="La Ragione R."/>
            <person name="Hildebrand F."/>
            <person name="Pallen M.J."/>
        </authorList>
    </citation>
    <scope>NUCLEOTIDE SEQUENCE</scope>
    <source>
        <strain evidence="6">CHK180-2868</strain>
    </source>
</reference>
<dbReference type="EMBL" id="DVGC01000051">
    <property type="protein sequence ID" value="HIR06090.1"/>
    <property type="molecule type" value="Genomic_DNA"/>
</dbReference>
<organism evidence="6 7">
    <name type="scientific">Candidatus Copromonas faecavium</name>
    <name type="common">nom. illeg.</name>
    <dbReference type="NCBI Taxonomy" id="2840740"/>
    <lineage>
        <taxon>Bacteria</taxon>
        <taxon>Bacillati</taxon>
        <taxon>Bacillota</taxon>
        <taxon>Clostridia</taxon>
        <taxon>Lachnospirales</taxon>
        <taxon>Lachnospiraceae</taxon>
        <taxon>Candidatus Copromonas (nom. illeg.)</taxon>
    </lineage>
</organism>
<feature type="domain" description="Periplasmic binding protein" evidence="5">
    <location>
        <begin position="72"/>
        <end position="332"/>
    </location>
</feature>
<feature type="chain" id="PRO_5038493279" evidence="4">
    <location>
        <begin position="22"/>
        <end position="362"/>
    </location>
</feature>
<evidence type="ECO:0000313" key="7">
    <source>
        <dbReference type="Proteomes" id="UP000824250"/>
    </source>
</evidence>
<evidence type="ECO:0000256" key="2">
    <source>
        <dbReference type="ARBA" id="ARBA00007639"/>
    </source>
</evidence>
<dbReference type="Gene3D" id="3.40.50.2300">
    <property type="match status" value="2"/>
</dbReference>
<comment type="subcellular location">
    <subcellularLocation>
        <location evidence="1">Cell envelope</location>
    </subcellularLocation>
</comment>
<dbReference type="SUPFAM" id="SSF53822">
    <property type="entry name" value="Periplasmic binding protein-like I"/>
    <property type="match status" value="1"/>
</dbReference>
<dbReference type="CDD" id="cd19971">
    <property type="entry name" value="PBP1_ABC_sugar_binding-like"/>
    <property type="match status" value="1"/>
</dbReference>
<gene>
    <name evidence="6" type="ORF">IAB28_09025</name>
</gene>
<reference evidence="6" key="1">
    <citation type="submission" date="2020-10" db="EMBL/GenBank/DDBJ databases">
        <authorList>
            <person name="Gilroy R."/>
        </authorList>
    </citation>
    <scope>NUCLEOTIDE SEQUENCE</scope>
    <source>
        <strain evidence="6">CHK180-2868</strain>
    </source>
</reference>
<feature type="signal peptide" evidence="4">
    <location>
        <begin position="1"/>
        <end position="21"/>
    </location>
</feature>
<evidence type="ECO:0000256" key="1">
    <source>
        <dbReference type="ARBA" id="ARBA00004196"/>
    </source>
</evidence>
<evidence type="ECO:0000256" key="4">
    <source>
        <dbReference type="SAM" id="SignalP"/>
    </source>
</evidence>
<evidence type="ECO:0000313" key="6">
    <source>
        <dbReference type="EMBL" id="HIR06090.1"/>
    </source>
</evidence>
<protein>
    <submittedName>
        <fullName evidence="6">Sugar ABC transporter substrate-binding protein</fullName>
    </submittedName>
</protein>
<accession>A0A9D1D5P4</accession>
<dbReference type="Proteomes" id="UP000824250">
    <property type="component" value="Unassembled WGS sequence"/>
</dbReference>
<evidence type="ECO:0000259" key="5">
    <source>
        <dbReference type="Pfam" id="PF13407"/>
    </source>
</evidence>
<dbReference type="GO" id="GO:0030313">
    <property type="term" value="C:cell envelope"/>
    <property type="evidence" value="ECO:0007669"/>
    <property type="project" value="UniProtKB-SubCell"/>
</dbReference>
<dbReference type="Pfam" id="PF13407">
    <property type="entry name" value="Peripla_BP_4"/>
    <property type="match status" value="1"/>
</dbReference>
<dbReference type="AlphaFoldDB" id="A0A9D1D5P4"/>
<proteinExistence type="inferred from homology"/>
<comment type="caution">
    <text evidence="6">The sequence shown here is derived from an EMBL/GenBank/DDBJ whole genome shotgun (WGS) entry which is preliminary data.</text>
</comment>
<dbReference type="PANTHER" id="PTHR46847">
    <property type="entry name" value="D-ALLOSE-BINDING PERIPLASMIC PROTEIN-RELATED"/>
    <property type="match status" value="1"/>
</dbReference>
<dbReference type="PANTHER" id="PTHR46847:SF1">
    <property type="entry name" value="D-ALLOSE-BINDING PERIPLASMIC PROTEIN-RELATED"/>
    <property type="match status" value="1"/>
</dbReference>
<sequence>MKKILPVVLAGVMALSLTACSSDSAEETTAATTAAETEAETEEETEAVSEAASEAVTEAVSEAAGSGEGYTIGFSPYTLTNEYFTAVLDGIQTACDELGCELIYFDPQNDPTQQASQIDDMIASGIDALIYIPYDSAGAHTVLQTCRDAGVKVINIDNVVTEDDYELVDGIIASDNTQLGYLSGQWVAENHPDGANILIAHLQTAESCIINVDGFWQGITENTDNPDAFVEVQVVEGGGDTNVTFNAVSDALQAHDDIDVIYCINDTSALGAVQAVEEAGKTGEIDILGKDGAPIGKHAIADGTMVQSSAQRPTYMGYTGVQEAVALLNGEEIEFNVSIEAYSITADNIGDYDLDAWDSLDE</sequence>
<dbReference type="PROSITE" id="PS51257">
    <property type="entry name" value="PROKAR_LIPOPROTEIN"/>
    <property type="match status" value="1"/>
</dbReference>
<keyword evidence="3 4" id="KW-0732">Signal</keyword>
<evidence type="ECO:0000256" key="3">
    <source>
        <dbReference type="ARBA" id="ARBA00022729"/>
    </source>
</evidence>
<dbReference type="GO" id="GO:0030246">
    <property type="term" value="F:carbohydrate binding"/>
    <property type="evidence" value="ECO:0007669"/>
    <property type="project" value="UniProtKB-ARBA"/>
</dbReference>
<comment type="similarity">
    <text evidence="2">Belongs to the bacterial solute-binding protein 2 family.</text>
</comment>
<dbReference type="InterPro" id="IPR028082">
    <property type="entry name" value="Peripla_BP_I"/>
</dbReference>